<proteinExistence type="predicted"/>
<protein>
    <submittedName>
        <fullName evidence="1">Uncharacterized protein</fullName>
    </submittedName>
</protein>
<dbReference type="RefSeq" id="WP_185270835.1">
    <property type="nucleotide sequence ID" value="NZ_CP055156.1"/>
</dbReference>
<dbReference type="KEGG" id="aswu:HUW51_17090"/>
<keyword evidence="2" id="KW-1185">Reference proteome</keyword>
<dbReference type="Proteomes" id="UP000515237">
    <property type="component" value="Chromosome"/>
</dbReference>
<accession>A0A7G7GB20</accession>
<dbReference type="AlphaFoldDB" id="A0A7G7GB20"/>
<name>A0A7G7GB20_9BACT</name>
<gene>
    <name evidence="1" type="ORF">HUW51_17090</name>
</gene>
<reference evidence="1 2" key="1">
    <citation type="journal article" date="2018" name="Int. J. Syst. Evol. Microbiol.">
        <title>Adhaeribacter swui sp. nov., isolated from wet mud.</title>
        <authorList>
            <person name="Kim D.U."/>
            <person name="Kim K.W."/>
            <person name="Kang M.S."/>
            <person name="Kim J.Y."/>
            <person name="Jang J.H."/>
            <person name="Kim M.K."/>
        </authorList>
    </citation>
    <scope>NUCLEOTIDE SEQUENCE [LARGE SCALE GENOMIC DNA]</scope>
    <source>
        <strain evidence="1 2">KCTC 52873</strain>
    </source>
</reference>
<organism evidence="1 2">
    <name type="scientific">Adhaeribacter swui</name>
    <dbReference type="NCBI Taxonomy" id="2086471"/>
    <lineage>
        <taxon>Bacteria</taxon>
        <taxon>Pseudomonadati</taxon>
        <taxon>Bacteroidota</taxon>
        <taxon>Cytophagia</taxon>
        <taxon>Cytophagales</taxon>
        <taxon>Hymenobacteraceae</taxon>
        <taxon>Adhaeribacter</taxon>
    </lineage>
</organism>
<evidence type="ECO:0000313" key="2">
    <source>
        <dbReference type="Proteomes" id="UP000515237"/>
    </source>
</evidence>
<dbReference type="EMBL" id="CP055156">
    <property type="protein sequence ID" value="QNF34354.1"/>
    <property type="molecule type" value="Genomic_DNA"/>
</dbReference>
<evidence type="ECO:0000313" key="1">
    <source>
        <dbReference type="EMBL" id="QNF34354.1"/>
    </source>
</evidence>
<sequence length="182" mass="19660">MALDLFDLKGPDGADNNGGVKTVMYVAPERDFLAIKDTKKTTAPGDEVTIDGSHTFKPGKGFTEVYGTLDSSENKLEAVGERDGRSQKGTFEFFYPGNAKEAAVFARRVKNLACILIVEELDGIKLQLGSKGLGIEIVGSYTSAKVSGGRRGWTFKGEYYTNKQLFYEGEIVKVTPDAEGGA</sequence>